<comment type="caution">
    <text evidence="13">The sequence shown here is derived from an EMBL/GenBank/DDBJ whole genome shotgun (WGS) entry which is preliminary data.</text>
</comment>
<dbReference type="Gene3D" id="2.10.25.10">
    <property type="entry name" value="Laminin"/>
    <property type="match status" value="2"/>
</dbReference>
<feature type="domain" description="EGF-like" evidence="11">
    <location>
        <begin position="951"/>
        <end position="992"/>
    </location>
</feature>
<feature type="domain" description="EGF-like" evidence="11">
    <location>
        <begin position="878"/>
        <end position="914"/>
    </location>
</feature>
<keyword evidence="3" id="KW-0677">Repeat</keyword>
<comment type="caution">
    <text evidence="7">Lacks conserved residue(s) required for the propagation of feature annotation.</text>
</comment>
<dbReference type="SUPFAM" id="SSF57424">
    <property type="entry name" value="LDL receptor-like module"/>
    <property type="match status" value="1"/>
</dbReference>
<dbReference type="PANTHER" id="PTHR24270">
    <property type="entry name" value="LOW-DENSITY LIPOPROTEIN RECEPTOR-RELATED"/>
    <property type="match status" value="1"/>
</dbReference>
<protein>
    <submittedName>
        <fullName evidence="13">Uncharacterized protein</fullName>
    </submittedName>
</protein>
<dbReference type="PROSITE" id="PS50068">
    <property type="entry name" value="LDLRA_2"/>
    <property type="match status" value="1"/>
</dbReference>
<name>A0A815S5C6_ADIRI</name>
<dbReference type="PROSITE" id="PS01186">
    <property type="entry name" value="EGF_2"/>
    <property type="match status" value="1"/>
</dbReference>
<dbReference type="Gene3D" id="1.20.1070.10">
    <property type="entry name" value="Rhodopsin 7-helix transmembrane proteins"/>
    <property type="match status" value="1"/>
</dbReference>
<dbReference type="InterPro" id="IPR050685">
    <property type="entry name" value="LDLR"/>
</dbReference>
<comment type="subcellular location">
    <subcellularLocation>
        <location evidence="1">Membrane</location>
        <topology evidence="1">Single-pass membrane protein</topology>
    </subcellularLocation>
</comment>
<feature type="disulfide bond" evidence="8">
    <location>
        <begin position="559"/>
        <end position="574"/>
    </location>
</feature>
<proteinExistence type="predicted"/>
<dbReference type="CDD" id="cd00637">
    <property type="entry name" value="7tm_classA_rhodopsin-like"/>
    <property type="match status" value="1"/>
</dbReference>
<evidence type="ECO:0000256" key="9">
    <source>
        <dbReference type="SAM" id="Phobius"/>
    </source>
</evidence>
<reference evidence="13" key="1">
    <citation type="submission" date="2021-02" db="EMBL/GenBank/DDBJ databases">
        <authorList>
            <person name="Nowell W R."/>
        </authorList>
    </citation>
    <scope>NUCLEOTIDE SEQUENCE</scope>
</reference>
<dbReference type="Proteomes" id="UP000663852">
    <property type="component" value="Unassembled WGS sequence"/>
</dbReference>
<evidence type="ECO:0000256" key="8">
    <source>
        <dbReference type="PROSITE-ProRule" id="PRU00124"/>
    </source>
</evidence>
<dbReference type="SUPFAM" id="SSF81321">
    <property type="entry name" value="Family A G protein-coupled receptor-like"/>
    <property type="match status" value="1"/>
</dbReference>
<keyword evidence="5 9" id="KW-0472">Membrane</keyword>
<dbReference type="InterPro" id="IPR002172">
    <property type="entry name" value="LDrepeatLR_classA_rpt"/>
</dbReference>
<feature type="domain" description="EGF-like" evidence="11">
    <location>
        <begin position="915"/>
        <end position="950"/>
    </location>
</feature>
<evidence type="ECO:0000256" key="10">
    <source>
        <dbReference type="SAM" id="SignalP"/>
    </source>
</evidence>
<organism evidence="13 14">
    <name type="scientific">Adineta ricciae</name>
    <name type="common">Rotifer</name>
    <dbReference type="NCBI Taxonomy" id="249248"/>
    <lineage>
        <taxon>Eukaryota</taxon>
        <taxon>Metazoa</taxon>
        <taxon>Spiralia</taxon>
        <taxon>Gnathifera</taxon>
        <taxon>Rotifera</taxon>
        <taxon>Eurotatoria</taxon>
        <taxon>Bdelloidea</taxon>
        <taxon>Adinetida</taxon>
        <taxon>Adinetidae</taxon>
        <taxon>Adineta</taxon>
    </lineage>
</organism>
<evidence type="ECO:0000313" key="13">
    <source>
        <dbReference type="EMBL" id="CAF1487749.1"/>
    </source>
</evidence>
<feature type="transmembrane region" description="Helical" evidence="9">
    <location>
        <begin position="1389"/>
        <end position="1410"/>
    </location>
</feature>
<feature type="disulfide bond" evidence="7">
    <location>
        <begin position="982"/>
        <end position="991"/>
    </location>
</feature>
<keyword evidence="7" id="KW-0245">EGF-like domain</keyword>
<feature type="transmembrane region" description="Helical" evidence="9">
    <location>
        <begin position="1437"/>
        <end position="1456"/>
    </location>
</feature>
<evidence type="ECO:0000256" key="6">
    <source>
        <dbReference type="ARBA" id="ARBA00023157"/>
    </source>
</evidence>
<dbReference type="InterPro" id="IPR017452">
    <property type="entry name" value="GPCR_Rhodpsn_7TM"/>
</dbReference>
<evidence type="ECO:0000256" key="7">
    <source>
        <dbReference type="PROSITE-ProRule" id="PRU00076"/>
    </source>
</evidence>
<evidence type="ECO:0000256" key="2">
    <source>
        <dbReference type="ARBA" id="ARBA00022692"/>
    </source>
</evidence>
<dbReference type="SMART" id="SM00181">
    <property type="entry name" value="EGF"/>
    <property type="match status" value="5"/>
</dbReference>
<evidence type="ECO:0000259" key="12">
    <source>
        <dbReference type="PROSITE" id="PS50262"/>
    </source>
</evidence>
<evidence type="ECO:0000256" key="1">
    <source>
        <dbReference type="ARBA" id="ARBA00004167"/>
    </source>
</evidence>
<feature type="signal peptide" evidence="10">
    <location>
        <begin position="1"/>
        <end position="21"/>
    </location>
</feature>
<feature type="chain" id="PRO_5032709703" evidence="10">
    <location>
        <begin position="22"/>
        <end position="1515"/>
    </location>
</feature>
<evidence type="ECO:0000256" key="4">
    <source>
        <dbReference type="ARBA" id="ARBA00022989"/>
    </source>
</evidence>
<dbReference type="PROSITE" id="PS00022">
    <property type="entry name" value="EGF_1"/>
    <property type="match status" value="5"/>
</dbReference>
<feature type="transmembrane region" description="Helical" evidence="9">
    <location>
        <begin position="1252"/>
        <end position="1276"/>
    </location>
</feature>
<evidence type="ECO:0000256" key="5">
    <source>
        <dbReference type="ARBA" id="ARBA00023136"/>
    </source>
</evidence>
<feature type="transmembrane region" description="Helical" evidence="9">
    <location>
        <begin position="1219"/>
        <end position="1240"/>
    </location>
</feature>
<feature type="transmembrane region" description="Helical" evidence="9">
    <location>
        <begin position="1288"/>
        <end position="1304"/>
    </location>
</feature>
<evidence type="ECO:0000259" key="11">
    <source>
        <dbReference type="PROSITE" id="PS50026"/>
    </source>
</evidence>
<keyword evidence="10" id="KW-0732">Signal</keyword>
<feature type="disulfide bond" evidence="7">
    <location>
        <begin position="940"/>
        <end position="949"/>
    </location>
</feature>
<evidence type="ECO:0000256" key="3">
    <source>
        <dbReference type="ARBA" id="ARBA00022737"/>
    </source>
</evidence>
<gene>
    <name evidence="13" type="ORF">EDS130_LOCUS41825</name>
</gene>
<dbReference type="SUPFAM" id="SSF57196">
    <property type="entry name" value="EGF/Laminin"/>
    <property type="match status" value="2"/>
</dbReference>
<dbReference type="GO" id="GO:0016192">
    <property type="term" value="P:vesicle-mediated transport"/>
    <property type="evidence" value="ECO:0007669"/>
    <property type="project" value="UniProtKB-ARBA"/>
</dbReference>
<evidence type="ECO:0000313" key="14">
    <source>
        <dbReference type="Proteomes" id="UP000663852"/>
    </source>
</evidence>
<dbReference type="InterPro" id="IPR000742">
    <property type="entry name" value="EGF"/>
</dbReference>
<keyword evidence="4 9" id="KW-1133">Transmembrane helix</keyword>
<keyword evidence="2 9" id="KW-0812">Transmembrane</keyword>
<dbReference type="InterPro" id="IPR036055">
    <property type="entry name" value="LDL_receptor-like_sf"/>
</dbReference>
<dbReference type="OrthoDB" id="6130531at2759"/>
<accession>A0A815S5C6</accession>
<feature type="disulfide bond" evidence="8">
    <location>
        <begin position="547"/>
        <end position="565"/>
    </location>
</feature>
<dbReference type="PROSITE" id="PS50026">
    <property type="entry name" value="EGF_3"/>
    <property type="match status" value="3"/>
</dbReference>
<feature type="transmembrane region" description="Helical" evidence="9">
    <location>
        <begin position="1339"/>
        <end position="1357"/>
    </location>
</feature>
<dbReference type="PROSITE" id="PS50262">
    <property type="entry name" value="G_PROTEIN_RECEP_F1_2"/>
    <property type="match status" value="1"/>
</dbReference>
<feature type="domain" description="G-protein coupled receptors family 1 profile" evidence="12">
    <location>
        <begin position="1232"/>
        <end position="1488"/>
    </location>
</feature>
<dbReference type="EMBL" id="CAJNOJ010000572">
    <property type="protein sequence ID" value="CAF1487749.1"/>
    <property type="molecule type" value="Genomic_DNA"/>
</dbReference>
<feature type="transmembrane region" description="Helical" evidence="9">
    <location>
        <begin position="1468"/>
        <end position="1490"/>
    </location>
</feature>
<sequence length="1515" mass="178309">MSSITTHLFIFLALTLTICETGPVICLQRVPIFTCPSKSCITPDWAITSKRYPCDCYETERIAVKYCVRPNNESNYTMIDPLKISDQYLTFNDLYHLNISSDEILLRTLSINLAETYQFYLDSPIQSNLSNEIFFNCTKPWFGSYCQYSFEFNQNELITNTIEQTCYILLECNRNNPSICLDWREICNGRIECLNNGIDEIECFNLEINECEENEYRCHIGLCIPKIFLDMEFVGVQCLDRSDEIIRENSFSSNYLSYEEYVCQPGEGQFSCGDGNCVEDFHECENNRHLRLFQSISEQKNLSYSCWIVMVCLSKILDQIENRSCDHFMELLKIIEDFQKCHFPLKFPEIPVLFGHIQFLYSRKTIHNFNRTFILKPDYVCYDAQLCDFLEPSFHWENLTCRYGNETGLESNIELTTWKSLIDSIKPYFIGCKTQHHQSINSSHYSSLYHCQNSSKYISKSRLIDGIYDCFLKDDEQVFQLSCSLNQTFRFQCSNETQCYSPLISRNICSSIPINSNEILFYEICNRIIDLPLILINGQYHSDETDCQYWQCNNIYTRCDGFENCLDGKDEINCTEPIILNYFLFCILPENSSLMCLPVNHVNDGMIDCCRVLSNDYRYVQMNNITLETYKYRYWNNTECIEDEDCFVYEKFLELCVDHSQLSNDDDLNNLSNIQNALCRTITTRDISFSLETALVYPPLPDIHINSDENQVDTEMRELFFQNSIQSNPCNYGLHVYHRFSIDNFNSLCFCPPNYYGDRCQYQNQRVSITLVLATVNQSTIYAIIVTLMEDDNDRQEIHSYHQFIYQSKKYCGKPIDIYLLFAKRDKDISKKYNIRIDVFDKNSLIYIISWYLKIPFIFLPVNRVTAFLTLPISRTINSIHCTLQCLNGICIKYQNEERFFCKCYSGWSGARCHIPIDCSMCASNSICISSIQNQPICICPQNRFGSFCRLKLTCPKEHCQNNGQCIVIDERRINDSYVCLCSEQFSGPLCEYQNYRIEISLKNMKIPSYLLIHIYNGISFEQLKPTYTILKKISMFQTDILLYTEHIFQMILVKTSKYYYLAALQTVELSNLTTSISDAQRCPSIDELFNKKLLSMPRIYQLKSYHLLCQHNLNLQCFIDEFYMCLCTREHHSNCFQLDHQMNFLCKDNVYCENDGTCLQDRPICFHGILCLCPDCFFGDRCQFYAKGIGLTLDDLLRYEIRPNRTLNDQSLAVKLNATFLMILFLIGLLNSFLSYLVFENYNSRKVGSGIYLRLSSIISSVIVCILIMKFWFVIYTYMNPSMNRQIVRIGCILLEPILRLFVHMSNWLNTCVAIERAIAVYQGIYFNKKRSRCIARWIIYFLPFLILSSMSYEFIHRDLFDDNEERRVWCVIRYSQSIEWYTRIVQYFHFVVPFLANFFSALFIIVNITRQRMIIRTHFSYKQQLLNQINEHKQLVVSPIVLIILLFPRFLVSLLSKCVKSTQNPWLYLCGYFIAFIPSSFIFIIYVLPSTFYRKQFKQSIITWRQRFRETVK</sequence>
<feature type="disulfide bond" evidence="7">
    <location>
        <begin position="904"/>
        <end position="913"/>
    </location>
</feature>
<keyword evidence="6 7" id="KW-1015">Disulfide bond</keyword>
<dbReference type="GO" id="GO:0005886">
    <property type="term" value="C:plasma membrane"/>
    <property type="evidence" value="ECO:0007669"/>
    <property type="project" value="TreeGrafter"/>
</dbReference>